<dbReference type="GO" id="GO:0005829">
    <property type="term" value="C:cytosol"/>
    <property type="evidence" value="ECO:0007669"/>
    <property type="project" value="TreeGrafter"/>
</dbReference>
<dbReference type="EMBL" id="FQWY01000006">
    <property type="protein sequence ID" value="SHG56780.1"/>
    <property type="molecule type" value="Genomic_DNA"/>
</dbReference>
<keyword evidence="4" id="KW-1185">Reference proteome</keyword>
<comment type="similarity">
    <text evidence="2">Belongs to the RbfA family.</text>
</comment>
<dbReference type="Gene3D" id="3.30.300.20">
    <property type="match status" value="1"/>
</dbReference>
<dbReference type="PANTHER" id="PTHR33515">
    <property type="entry name" value="RIBOSOME-BINDING FACTOR A, CHLOROPLASTIC-RELATED"/>
    <property type="match status" value="1"/>
</dbReference>
<dbReference type="SUPFAM" id="SSF89919">
    <property type="entry name" value="Ribosome-binding factor A, RbfA"/>
    <property type="match status" value="1"/>
</dbReference>
<keyword evidence="2" id="KW-0963">Cytoplasm</keyword>
<reference evidence="4" key="1">
    <citation type="submission" date="2016-11" db="EMBL/GenBank/DDBJ databases">
        <authorList>
            <person name="Varghese N."/>
            <person name="Submissions S."/>
        </authorList>
    </citation>
    <scope>NUCLEOTIDE SEQUENCE [LARGE SCALE GENOMIC DNA]</scope>
    <source>
        <strain evidence="4">DSM 11003</strain>
    </source>
</reference>
<comment type="subcellular location">
    <subcellularLocation>
        <location evidence="2">Cytoplasm</location>
    </subcellularLocation>
</comment>
<proteinExistence type="inferred from homology"/>
<dbReference type="Pfam" id="PF02033">
    <property type="entry name" value="RBFA"/>
    <property type="match status" value="1"/>
</dbReference>
<sequence>MSRRRQERLAEEIKRTVSMIIKELKDPRIDFTGISVTRVDLTSDLSHARINISILGDEAKQEETMRIIQKAKGFIRSRLAEEIQLRHAPEIDLRLDKSIEHGIKIASILEELNKEEKRQE</sequence>
<accession>A0A1M5KVT7</accession>
<dbReference type="AlphaFoldDB" id="A0A1M5KVT7"/>
<dbReference type="HAMAP" id="MF_00003">
    <property type="entry name" value="RbfA"/>
    <property type="match status" value="1"/>
</dbReference>
<dbReference type="Proteomes" id="UP000242329">
    <property type="component" value="Unassembled WGS sequence"/>
</dbReference>
<dbReference type="InterPro" id="IPR015946">
    <property type="entry name" value="KH_dom-like_a/b"/>
</dbReference>
<name>A0A1M5KVT7_9FIRM</name>
<evidence type="ECO:0000313" key="4">
    <source>
        <dbReference type="Proteomes" id="UP000242329"/>
    </source>
</evidence>
<gene>
    <name evidence="2" type="primary">rbfA</name>
    <name evidence="3" type="ORF">SAMN02745221_00489</name>
</gene>
<comment type="subunit">
    <text evidence="2">Monomer. Binds 30S ribosomal subunits, but not 50S ribosomal subunits or 70S ribosomes.</text>
</comment>
<dbReference type="GO" id="GO:0043024">
    <property type="term" value="F:ribosomal small subunit binding"/>
    <property type="evidence" value="ECO:0007669"/>
    <property type="project" value="TreeGrafter"/>
</dbReference>
<dbReference type="NCBIfam" id="TIGR00082">
    <property type="entry name" value="rbfA"/>
    <property type="match status" value="1"/>
</dbReference>
<dbReference type="InterPro" id="IPR000238">
    <property type="entry name" value="RbfA"/>
</dbReference>
<evidence type="ECO:0000313" key="3">
    <source>
        <dbReference type="EMBL" id="SHG56780.1"/>
    </source>
</evidence>
<protein>
    <recommendedName>
        <fullName evidence="2">Ribosome-binding factor A</fullName>
    </recommendedName>
</protein>
<dbReference type="GO" id="GO:0030490">
    <property type="term" value="P:maturation of SSU-rRNA"/>
    <property type="evidence" value="ECO:0007669"/>
    <property type="project" value="UniProtKB-UniRule"/>
</dbReference>
<evidence type="ECO:0000256" key="2">
    <source>
        <dbReference type="HAMAP-Rule" id="MF_00003"/>
    </source>
</evidence>
<evidence type="ECO:0000256" key="1">
    <source>
        <dbReference type="ARBA" id="ARBA00022517"/>
    </source>
</evidence>
<dbReference type="STRING" id="1123382.SAMN02745221_00489"/>
<dbReference type="InterPro" id="IPR023799">
    <property type="entry name" value="RbfA_dom_sf"/>
</dbReference>
<comment type="function">
    <text evidence="2">One of several proteins that assist in the late maturation steps of the functional core of the 30S ribosomal subunit. Associates with free 30S ribosomal subunits (but not with 30S subunits that are part of 70S ribosomes or polysomes). Required for efficient processing of 16S rRNA. May interact with the 5'-terminal helix region of 16S rRNA.</text>
</comment>
<dbReference type="PANTHER" id="PTHR33515:SF1">
    <property type="entry name" value="RIBOSOME-BINDING FACTOR A, CHLOROPLASTIC-RELATED"/>
    <property type="match status" value="1"/>
</dbReference>
<keyword evidence="1 2" id="KW-0690">Ribosome biogenesis</keyword>
<dbReference type="RefSeq" id="WP_073089556.1">
    <property type="nucleotide sequence ID" value="NZ_FQWY01000006.1"/>
</dbReference>
<dbReference type="OrthoDB" id="307788at2"/>
<organism evidence="3 4">
    <name type="scientific">Thermosyntropha lipolytica DSM 11003</name>
    <dbReference type="NCBI Taxonomy" id="1123382"/>
    <lineage>
        <taxon>Bacteria</taxon>
        <taxon>Bacillati</taxon>
        <taxon>Bacillota</taxon>
        <taxon>Clostridia</taxon>
        <taxon>Eubacteriales</taxon>
        <taxon>Syntrophomonadaceae</taxon>
        <taxon>Thermosyntropha</taxon>
    </lineage>
</organism>